<comment type="similarity">
    <text evidence="1">Belongs to the HupF/HypC family.</text>
</comment>
<dbReference type="EMBL" id="LXQC01000113">
    <property type="protein sequence ID" value="TFE70713.1"/>
    <property type="molecule type" value="Genomic_DNA"/>
</dbReference>
<proteinExistence type="inferred from homology"/>
<dbReference type="Proteomes" id="UP000297713">
    <property type="component" value="Unassembled WGS sequence"/>
</dbReference>
<organism evidence="2 3">
    <name type="scientific">Methylacidiphilum caldifontis</name>
    <dbReference type="NCBI Taxonomy" id="2795386"/>
    <lineage>
        <taxon>Bacteria</taxon>
        <taxon>Pseudomonadati</taxon>
        <taxon>Verrucomicrobiota</taxon>
        <taxon>Methylacidiphilae</taxon>
        <taxon>Methylacidiphilales</taxon>
        <taxon>Methylacidiphilaceae</taxon>
        <taxon>Methylacidiphilum (ex Ratnadevi et al. 2023)</taxon>
    </lineage>
</organism>
<dbReference type="AlphaFoldDB" id="A0A4Y8PF81"/>
<dbReference type="GO" id="GO:0005506">
    <property type="term" value="F:iron ion binding"/>
    <property type="evidence" value="ECO:0007669"/>
    <property type="project" value="TreeGrafter"/>
</dbReference>
<dbReference type="SUPFAM" id="SSF159127">
    <property type="entry name" value="HupF/HypC-like"/>
    <property type="match status" value="1"/>
</dbReference>
<dbReference type="PANTHER" id="PTHR35177:SF2">
    <property type="entry name" value="HYDROGENASE MATURATION FACTOR HYBG"/>
    <property type="match status" value="1"/>
</dbReference>
<dbReference type="PROSITE" id="PS01097">
    <property type="entry name" value="HUPF_HYPC"/>
    <property type="match status" value="1"/>
</dbReference>
<dbReference type="InterPro" id="IPR019812">
    <property type="entry name" value="Hydgase_assmbl_chp_CS"/>
</dbReference>
<reference evidence="2 3" key="1">
    <citation type="submission" date="2016-05" db="EMBL/GenBank/DDBJ databases">
        <title>Diversity and Homogeneity among Thermoacidophilic Verrucomicrobia Methanotrophs Linked with Geographical Origin.</title>
        <authorList>
            <person name="Erikstad H.-A."/>
            <person name="Smestad N.B."/>
            <person name="Ceballos R.M."/>
            <person name="Birkeland N.-K."/>
        </authorList>
    </citation>
    <scope>NUCLEOTIDE SEQUENCE [LARGE SCALE GENOMIC DNA]</scope>
    <source>
        <strain evidence="2 3">Phi</strain>
    </source>
</reference>
<evidence type="ECO:0000313" key="3">
    <source>
        <dbReference type="Proteomes" id="UP000297713"/>
    </source>
</evidence>
<evidence type="ECO:0000313" key="2">
    <source>
        <dbReference type="EMBL" id="TFE70713.1"/>
    </source>
</evidence>
<keyword evidence="3" id="KW-1185">Reference proteome</keyword>
<comment type="caution">
    <text evidence="2">The sequence shown here is derived from an EMBL/GenBank/DDBJ whole genome shotgun (WGS) entry which is preliminary data.</text>
</comment>
<accession>A0A4Y8PF81</accession>
<dbReference type="PRINTS" id="PR00445">
    <property type="entry name" value="HUPFHYPC"/>
</dbReference>
<dbReference type="Pfam" id="PF01455">
    <property type="entry name" value="HupF_HypC"/>
    <property type="match status" value="1"/>
</dbReference>
<protein>
    <submittedName>
        <fullName evidence="2">Hydrogenase assembly protein HypC</fullName>
    </submittedName>
</protein>
<dbReference type="Gene3D" id="2.30.30.140">
    <property type="match status" value="1"/>
</dbReference>
<dbReference type="GO" id="GO:0051604">
    <property type="term" value="P:protein maturation"/>
    <property type="evidence" value="ECO:0007669"/>
    <property type="project" value="TreeGrafter"/>
</dbReference>
<evidence type="ECO:0000256" key="1">
    <source>
        <dbReference type="ARBA" id="ARBA00006018"/>
    </source>
</evidence>
<dbReference type="PANTHER" id="PTHR35177">
    <property type="entry name" value="HYDROGENASE MATURATION FACTOR HYBG"/>
    <property type="match status" value="1"/>
</dbReference>
<dbReference type="GO" id="GO:1902670">
    <property type="term" value="F:carbon dioxide binding"/>
    <property type="evidence" value="ECO:0007669"/>
    <property type="project" value="TreeGrafter"/>
</dbReference>
<gene>
    <name evidence="2" type="ORF">A7Q10_06550</name>
</gene>
<dbReference type="NCBIfam" id="TIGR00074">
    <property type="entry name" value="hypC_hupF"/>
    <property type="match status" value="1"/>
</dbReference>
<name>A0A4Y8PF81_9BACT</name>
<sequence length="106" mass="12064">MCLAIPGKVIEIISTKDSSPFFQFAVVEISSVRRKVNIELIKEEGVLPGDWVLVHVGFALEKISYQEAQEQLQMLSLLGEEKQFIEEIQGYRLGKEREDGPQDKEL</sequence>
<dbReference type="InterPro" id="IPR001109">
    <property type="entry name" value="Hydrogenase_HupF/HypC"/>
</dbReference>
<dbReference type="OrthoDB" id="9806017at2"/>
<dbReference type="RefSeq" id="WP_134439670.1">
    <property type="nucleotide sequence ID" value="NZ_CP065957.1"/>
</dbReference>